<accession>A0A1B6VJP9</accession>
<dbReference type="RefSeq" id="WP_064274724.1">
    <property type="nucleotide sequence ID" value="NZ_LUTU01000008.1"/>
</dbReference>
<feature type="domain" description="Protein NO VEIN C-terminal" evidence="1">
    <location>
        <begin position="217"/>
        <end position="299"/>
    </location>
</feature>
<evidence type="ECO:0000259" key="1">
    <source>
        <dbReference type="Pfam" id="PF13020"/>
    </source>
</evidence>
<dbReference type="AlphaFoldDB" id="A0A1B6VJP9"/>
<comment type="caution">
    <text evidence="2">The sequence shown here is derived from an EMBL/GenBank/DDBJ whole genome shotgun (WGS) entry which is preliminary data.</text>
</comment>
<dbReference type="Pfam" id="PF13020">
    <property type="entry name" value="NOV_C"/>
    <property type="match status" value="1"/>
</dbReference>
<dbReference type="InterPro" id="IPR024975">
    <property type="entry name" value="NOV_C"/>
</dbReference>
<sequence>MRTSKKTFSECPQVIFLHIGWAREYKGAVDDPPLGKFGYFVEGGETAGESFNFYCFRKRCYGYAPFYKVNMSKLGAVSDADHVDDILVIWTATDPSGQGRYIVGWYKNARVYAKMDDRRPNEARPEAITVAASKDCHVVPEDERTFYVPSMVKGWPGIASGFYASNTLSQKELDKVLAYVDGQSSNGFYLDETDSQKKLVIGGGGRQNQDPAERALVEKAAIDFVTTHYRALQWNVTSVESDNVGWDLNVCRGGRTLKVEVKGLSGEGRVELTPGEYKAMLAYKNRMSYRLAVVWNARSINPTLTIFEYIPARKAWITEDGRTLTIEEKTGAIVHF</sequence>
<gene>
    <name evidence="2" type="ORF">A0123_02035</name>
</gene>
<dbReference type="Proteomes" id="UP000077786">
    <property type="component" value="Unassembled WGS sequence"/>
</dbReference>
<dbReference type="EMBL" id="LUTU01000008">
    <property type="protein sequence ID" value="OAJ67436.1"/>
    <property type="molecule type" value="Genomic_DNA"/>
</dbReference>
<protein>
    <recommendedName>
        <fullName evidence="1">Protein NO VEIN C-terminal domain-containing protein</fullName>
    </recommendedName>
</protein>
<proteinExistence type="predicted"/>
<dbReference type="OrthoDB" id="9811869at2"/>
<organism evidence="2 3">
    <name type="scientific">Gluconobacter cerinus</name>
    <dbReference type="NCBI Taxonomy" id="38307"/>
    <lineage>
        <taxon>Bacteria</taxon>
        <taxon>Pseudomonadati</taxon>
        <taxon>Pseudomonadota</taxon>
        <taxon>Alphaproteobacteria</taxon>
        <taxon>Acetobacterales</taxon>
        <taxon>Acetobacteraceae</taxon>
        <taxon>Gluconobacter</taxon>
    </lineage>
</organism>
<reference evidence="2 3" key="1">
    <citation type="submission" date="2016-03" db="EMBL/GenBank/DDBJ databases">
        <title>Draft genome sequence of Gluconobacter cerinus strain CECT 9110.</title>
        <authorList>
            <person name="Sainz F."/>
            <person name="Mas A."/>
            <person name="Torija M.J."/>
        </authorList>
    </citation>
    <scope>NUCLEOTIDE SEQUENCE [LARGE SCALE GENOMIC DNA]</scope>
    <source>
        <strain evidence="2 3">CECT 9110</strain>
    </source>
</reference>
<name>A0A1B6VJP9_9PROT</name>
<dbReference type="PATRIC" id="fig|38307.3.peg.2100"/>
<evidence type="ECO:0000313" key="3">
    <source>
        <dbReference type="Proteomes" id="UP000077786"/>
    </source>
</evidence>
<evidence type="ECO:0000313" key="2">
    <source>
        <dbReference type="EMBL" id="OAJ67436.1"/>
    </source>
</evidence>